<dbReference type="SUPFAM" id="SSF158702">
    <property type="entry name" value="Sec63 N-terminal domain-like"/>
    <property type="match status" value="1"/>
</dbReference>
<proteinExistence type="predicted"/>
<evidence type="ECO:0000256" key="8">
    <source>
        <dbReference type="ARBA" id="ARBA00023186"/>
    </source>
</evidence>
<dbReference type="Gene3D" id="2.60.40.150">
    <property type="entry name" value="C2 domain"/>
    <property type="match status" value="1"/>
</dbReference>
<evidence type="ECO:0000256" key="1">
    <source>
        <dbReference type="ARBA" id="ARBA00004477"/>
    </source>
</evidence>
<name>A0A2T9ZL80_9FUNG</name>
<evidence type="ECO:0000313" key="12">
    <source>
        <dbReference type="EMBL" id="PVV05348.1"/>
    </source>
</evidence>
<dbReference type="SUPFAM" id="SSF46565">
    <property type="entry name" value="Chaperone J-domain"/>
    <property type="match status" value="1"/>
</dbReference>
<keyword evidence="5" id="KW-0653">Protein transport</keyword>
<dbReference type="Pfam" id="PF00226">
    <property type="entry name" value="DnaJ"/>
    <property type="match status" value="1"/>
</dbReference>
<dbReference type="InterPro" id="IPR001623">
    <property type="entry name" value="DnaJ_domain"/>
</dbReference>
<dbReference type="GO" id="GO:0006614">
    <property type="term" value="P:SRP-dependent cotranslational protein targeting to membrane"/>
    <property type="evidence" value="ECO:0007669"/>
    <property type="project" value="TreeGrafter"/>
</dbReference>
<dbReference type="SUPFAM" id="SSF81296">
    <property type="entry name" value="E set domains"/>
    <property type="match status" value="1"/>
</dbReference>
<dbReference type="GO" id="GO:0008320">
    <property type="term" value="F:protein transmembrane transporter activity"/>
    <property type="evidence" value="ECO:0007669"/>
    <property type="project" value="TreeGrafter"/>
</dbReference>
<dbReference type="InterPro" id="IPR004179">
    <property type="entry name" value="Sec63-dom"/>
</dbReference>
<comment type="subcellular location">
    <subcellularLocation>
        <location evidence="1">Endoplasmic reticulum membrane</location>
        <topology evidence="1">Multi-pass membrane protein</topology>
    </subcellularLocation>
</comment>
<evidence type="ECO:0000256" key="10">
    <source>
        <dbReference type="SAM" id="Phobius"/>
    </source>
</evidence>
<dbReference type="Proteomes" id="UP000245609">
    <property type="component" value="Unassembled WGS sequence"/>
</dbReference>
<keyword evidence="3 10" id="KW-0812">Transmembrane</keyword>
<dbReference type="Gene3D" id="1.10.287.110">
    <property type="entry name" value="DnaJ domain"/>
    <property type="match status" value="1"/>
</dbReference>
<dbReference type="InterPro" id="IPR014756">
    <property type="entry name" value="Ig_E-set"/>
</dbReference>
<dbReference type="PANTHER" id="PTHR24075:SF0">
    <property type="entry name" value="TRANSLOCATION PROTEIN SEC63 HOMOLOG"/>
    <property type="match status" value="1"/>
</dbReference>
<dbReference type="AlphaFoldDB" id="A0A2T9ZL80"/>
<dbReference type="GO" id="GO:0031207">
    <property type="term" value="C:Sec62/Sec63 complex"/>
    <property type="evidence" value="ECO:0007669"/>
    <property type="project" value="TreeGrafter"/>
</dbReference>
<comment type="caution">
    <text evidence="12">The sequence shown here is derived from an EMBL/GenBank/DDBJ whole genome shotgun (WGS) entry which is preliminary data.</text>
</comment>
<dbReference type="EMBL" id="MBFS01000012">
    <property type="protein sequence ID" value="PVV05348.1"/>
    <property type="molecule type" value="Genomic_DNA"/>
</dbReference>
<evidence type="ECO:0000256" key="2">
    <source>
        <dbReference type="ARBA" id="ARBA00022448"/>
    </source>
</evidence>
<organism evidence="12 13">
    <name type="scientific">Smittium megazygosporum</name>
    <dbReference type="NCBI Taxonomy" id="133381"/>
    <lineage>
        <taxon>Eukaryota</taxon>
        <taxon>Fungi</taxon>
        <taxon>Fungi incertae sedis</taxon>
        <taxon>Zoopagomycota</taxon>
        <taxon>Kickxellomycotina</taxon>
        <taxon>Harpellomycetes</taxon>
        <taxon>Harpellales</taxon>
        <taxon>Legeriomycetaceae</taxon>
        <taxon>Smittium</taxon>
    </lineage>
</organism>
<dbReference type="CDD" id="cd06257">
    <property type="entry name" value="DnaJ"/>
    <property type="match status" value="1"/>
</dbReference>
<feature type="region of interest" description="Disordered" evidence="9">
    <location>
        <begin position="591"/>
        <end position="638"/>
    </location>
</feature>
<feature type="transmembrane region" description="Helical" evidence="10">
    <location>
        <begin position="190"/>
        <end position="212"/>
    </location>
</feature>
<keyword evidence="4" id="KW-0256">Endoplasmic reticulum</keyword>
<feature type="domain" description="J" evidence="11">
    <location>
        <begin position="97"/>
        <end position="164"/>
    </location>
</feature>
<evidence type="ECO:0000256" key="5">
    <source>
        <dbReference type="ARBA" id="ARBA00022927"/>
    </source>
</evidence>
<dbReference type="STRING" id="133381.A0A2T9ZL80"/>
<evidence type="ECO:0000256" key="4">
    <source>
        <dbReference type="ARBA" id="ARBA00022824"/>
    </source>
</evidence>
<dbReference type="PROSITE" id="PS50076">
    <property type="entry name" value="DNAJ_2"/>
    <property type="match status" value="1"/>
</dbReference>
<accession>A0A2T9ZL80</accession>
<dbReference type="InterPro" id="IPR035892">
    <property type="entry name" value="C2_domain_sf"/>
</dbReference>
<gene>
    <name evidence="12" type="ORF">BB560_000129</name>
</gene>
<evidence type="ECO:0000256" key="7">
    <source>
        <dbReference type="ARBA" id="ARBA00023136"/>
    </source>
</evidence>
<keyword evidence="7 10" id="KW-0472">Membrane</keyword>
<dbReference type="Gene3D" id="1.10.3380.10">
    <property type="entry name" value="Sec63 N-terminal domain-like domain"/>
    <property type="match status" value="1"/>
</dbReference>
<dbReference type="OrthoDB" id="1734229at2759"/>
<dbReference type="Pfam" id="PF02889">
    <property type="entry name" value="Sec63"/>
    <property type="match status" value="1"/>
</dbReference>
<keyword evidence="2" id="KW-0813">Transport</keyword>
<evidence type="ECO:0000256" key="3">
    <source>
        <dbReference type="ARBA" id="ARBA00022692"/>
    </source>
</evidence>
<keyword evidence="6 10" id="KW-1133">Transmembrane helix</keyword>
<evidence type="ECO:0000259" key="11">
    <source>
        <dbReference type="PROSITE" id="PS50076"/>
    </source>
</evidence>
<evidence type="ECO:0000313" key="13">
    <source>
        <dbReference type="Proteomes" id="UP000245609"/>
    </source>
</evidence>
<evidence type="ECO:0000256" key="6">
    <source>
        <dbReference type="ARBA" id="ARBA00022989"/>
    </source>
</evidence>
<dbReference type="SMART" id="SM00973">
    <property type="entry name" value="Sec63"/>
    <property type="match status" value="1"/>
</dbReference>
<sequence length="638" mass="72187">MAQYTYDESGVTFYFYALTVLVLILIPSSFYVLRADLFSDSKADTKAKTLKIRKKPAEKKSKWRSIKYFILSGGWLVFLLIGYNVKTAEYTLPDQWDPYAVLGLDSGATPAQIKKAFRKLSLKFHPDKVRDMVKEEAEARYIDINRANKALTDDEARENFEKYGNPDGLLTRTMGIALPRILIEAKTSPILMALYGLVVGFLLPYYVGRWWYGSSRYTKDKILNPTMITFFKNIREPISLKNLIDLLTAAEEFNTDGLEYKPSEEEAIKKLEVEVSERCKFYGFEYFYPSEEFTSKSAFKAKVLLYCHFYRVPIEDQELATQQQVMIEKSIHLVHKGLVQISTVHGWTACTVNLLRIIQMLVQGVHEGCSPLLQLPYMDCITYKSIAQNHALYGLSQAKNFPEADRRAAFSYLGDKADIAIKSIDAIPEVEIARTILSVIGDRVITPLSIVTLILKVKLVGSENVHIKDSFIKDVYKRAESTGDDDIEGIEKLFNDISKMKPLRTKSPEALAPYLAAKKQSNWWLILSNMSNSRNVVSPILITDLISEKVISVQFQAPNVAGSYDFQVNIVSDSFVGCDISKHIKMVVSDPTLLPPEPEVDDDISEPEANSFAAELSQARNQSGRNNRNNFDDSSDED</sequence>
<dbReference type="GO" id="GO:0003723">
    <property type="term" value="F:RNA binding"/>
    <property type="evidence" value="ECO:0007669"/>
    <property type="project" value="TreeGrafter"/>
</dbReference>
<protein>
    <recommendedName>
        <fullName evidence="11">J domain-containing protein</fullName>
    </recommendedName>
</protein>
<reference evidence="12 13" key="1">
    <citation type="journal article" date="2018" name="MBio">
        <title>Comparative Genomics Reveals the Core Gene Toolbox for the Fungus-Insect Symbiosis.</title>
        <authorList>
            <person name="Wang Y."/>
            <person name="Stata M."/>
            <person name="Wang W."/>
            <person name="Stajich J.E."/>
            <person name="White M.M."/>
            <person name="Moncalvo J.M."/>
        </authorList>
    </citation>
    <scope>NUCLEOTIDE SEQUENCE [LARGE SCALE GENOMIC DNA]</scope>
    <source>
        <strain evidence="12 13">SC-DP-2</strain>
    </source>
</reference>
<dbReference type="SMART" id="SM00271">
    <property type="entry name" value="DnaJ"/>
    <property type="match status" value="1"/>
</dbReference>
<keyword evidence="13" id="KW-1185">Reference proteome</keyword>
<dbReference type="PRINTS" id="PR00625">
    <property type="entry name" value="JDOMAIN"/>
</dbReference>
<dbReference type="GO" id="GO:0006620">
    <property type="term" value="P:post-translational protein targeting to endoplasmic reticulum membrane"/>
    <property type="evidence" value="ECO:0007669"/>
    <property type="project" value="TreeGrafter"/>
</dbReference>
<dbReference type="InterPro" id="IPR036869">
    <property type="entry name" value="J_dom_sf"/>
</dbReference>
<keyword evidence="8" id="KW-0143">Chaperone</keyword>
<feature type="transmembrane region" description="Helical" evidence="10">
    <location>
        <begin position="13"/>
        <end position="33"/>
    </location>
</feature>
<dbReference type="PANTHER" id="PTHR24075">
    <property type="entry name" value="SEC63 DOMAIN-CONTAINING"/>
    <property type="match status" value="1"/>
</dbReference>
<feature type="transmembrane region" description="Helical" evidence="10">
    <location>
        <begin position="68"/>
        <end position="85"/>
    </location>
</feature>
<evidence type="ECO:0000256" key="9">
    <source>
        <dbReference type="SAM" id="MobiDB-lite"/>
    </source>
</evidence>